<dbReference type="Proteomes" id="UP000198211">
    <property type="component" value="Unassembled WGS sequence"/>
</dbReference>
<sequence length="145" mass="16194">SEIAEDSDDENWSGGEDSVEDDEEKELLTGESAGSKLDEEADISVNLVDSFLHSHVISIITEDMTKAEKLTCIYTMLGVLMQTDTTERRRGSVSPLTLQRYKKHVRDGSIFVIAHGNMLNKSAAKVNLVWLVKWFKNFAAEVSTQ</sequence>
<dbReference type="EMBL" id="NBNE01019243">
    <property type="protein sequence ID" value="OWY91891.1"/>
    <property type="molecule type" value="Genomic_DNA"/>
</dbReference>
<dbReference type="OrthoDB" id="128943at2759"/>
<proteinExistence type="predicted"/>
<evidence type="ECO:0000313" key="3">
    <source>
        <dbReference type="Proteomes" id="UP000198211"/>
    </source>
</evidence>
<feature type="compositionally biased region" description="Acidic residues" evidence="1">
    <location>
        <begin position="1"/>
        <end position="25"/>
    </location>
</feature>
<evidence type="ECO:0000313" key="2">
    <source>
        <dbReference type="EMBL" id="OWY91891.1"/>
    </source>
</evidence>
<accession>A0A225UG29</accession>
<name>A0A225UG29_9STRA</name>
<reference evidence="3" key="1">
    <citation type="submission" date="2017-03" db="EMBL/GenBank/DDBJ databases">
        <title>Phytopthora megakarya and P. palmivora, two closely related causual agents of cacao black pod achieved similar genome size and gene model numbers by different mechanisms.</title>
        <authorList>
            <person name="Ali S."/>
            <person name="Shao J."/>
            <person name="Larry D.J."/>
            <person name="Kronmiller B."/>
            <person name="Shen D."/>
            <person name="Strem M.D."/>
            <person name="Melnick R.L."/>
            <person name="Guiltinan M.J."/>
            <person name="Tyler B.M."/>
            <person name="Meinhardt L.W."/>
            <person name="Bailey B.A."/>
        </authorList>
    </citation>
    <scope>NUCLEOTIDE SEQUENCE [LARGE SCALE GENOMIC DNA]</scope>
    <source>
        <strain evidence="3">zdho120</strain>
    </source>
</reference>
<feature type="non-terminal residue" evidence="2">
    <location>
        <position position="1"/>
    </location>
</feature>
<evidence type="ECO:0000256" key="1">
    <source>
        <dbReference type="SAM" id="MobiDB-lite"/>
    </source>
</evidence>
<dbReference type="STRING" id="4795.A0A225UG29"/>
<dbReference type="AlphaFoldDB" id="A0A225UG29"/>
<organism evidence="2 3">
    <name type="scientific">Phytophthora megakarya</name>
    <dbReference type="NCBI Taxonomy" id="4795"/>
    <lineage>
        <taxon>Eukaryota</taxon>
        <taxon>Sar</taxon>
        <taxon>Stramenopiles</taxon>
        <taxon>Oomycota</taxon>
        <taxon>Peronosporomycetes</taxon>
        <taxon>Peronosporales</taxon>
        <taxon>Peronosporaceae</taxon>
        <taxon>Phytophthora</taxon>
    </lineage>
</organism>
<keyword evidence="3" id="KW-1185">Reference proteome</keyword>
<protein>
    <submittedName>
        <fullName evidence="2">Uncharacterized protein</fullName>
    </submittedName>
</protein>
<comment type="caution">
    <text evidence="2">The sequence shown here is derived from an EMBL/GenBank/DDBJ whole genome shotgun (WGS) entry which is preliminary data.</text>
</comment>
<feature type="region of interest" description="Disordered" evidence="1">
    <location>
        <begin position="1"/>
        <end position="33"/>
    </location>
</feature>
<gene>
    <name evidence="2" type="ORF">PHMEG_00039328</name>
</gene>